<feature type="compositionally biased region" description="Acidic residues" evidence="4">
    <location>
        <begin position="81"/>
        <end position="99"/>
    </location>
</feature>
<comment type="caution">
    <text evidence="6">The sequence shown here is derived from an EMBL/GenBank/DDBJ whole genome shotgun (WGS) entry which is preliminary data.</text>
</comment>
<feature type="region of interest" description="Disordered" evidence="4">
    <location>
        <begin position="168"/>
        <end position="215"/>
    </location>
</feature>
<dbReference type="PROSITE" id="PS00598">
    <property type="entry name" value="CHROMO_1"/>
    <property type="match status" value="1"/>
</dbReference>
<gene>
    <name evidence="6" type="ORF">DNG_07631</name>
</gene>
<comment type="subunit">
    <text evidence="2">Component of the NuA4 histone acetyltransferase complex.</text>
</comment>
<evidence type="ECO:0000256" key="1">
    <source>
        <dbReference type="ARBA" id="ARBA00004123"/>
    </source>
</evidence>
<reference evidence="6" key="1">
    <citation type="submission" date="2018-03" db="EMBL/GenBank/DDBJ databases">
        <authorList>
            <person name="Guldener U."/>
        </authorList>
    </citation>
    <scope>NUCLEOTIDE SEQUENCE</scope>
</reference>
<dbReference type="Pfam" id="PF00385">
    <property type="entry name" value="Chromo"/>
    <property type="match status" value="1"/>
</dbReference>
<dbReference type="Gene3D" id="2.40.50.40">
    <property type="match status" value="2"/>
</dbReference>
<dbReference type="InterPro" id="IPR016197">
    <property type="entry name" value="Chromo-like_dom_sf"/>
</dbReference>
<dbReference type="SUPFAM" id="SSF54160">
    <property type="entry name" value="Chromo domain-like"/>
    <property type="match status" value="2"/>
</dbReference>
<keyword evidence="7" id="KW-1185">Reference proteome</keyword>
<evidence type="ECO:0000313" key="6">
    <source>
        <dbReference type="EMBL" id="SPO04946.1"/>
    </source>
</evidence>
<feature type="compositionally biased region" description="Acidic residues" evidence="4">
    <location>
        <begin position="61"/>
        <end position="71"/>
    </location>
</feature>
<dbReference type="GO" id="GO:0000792">
    <property type="term" value="C:heterochromatin"/>
    <property type="evidence" value="ECO:0007669"/>
    <property type="project" value="UniProtKB-ARBA"/>
</dbReference>
<feature type="compositionally biased region" description="Basic residues" evidence="4">
    <location>
        <begin position="24"/>
        <end position="34"/>
    </location>
</feature>
<comment type="subcellular location">
    <subcellularLocation>
        <location evidence="1">Nucleus</location>
    </subcellularLocation>
</comment>
<dbReference type="EMBL" id="ONZQ02000011">
    <property type="protein sequence ID" value="SPO04946.1"/>
    <property type="molecule type" value="Genomic_DNA"/>
</dbReference>
<dbReference type="InterPro" id="IPR023780">
    <property type="entry name" value="Chromo_domain"/>
</dbReference>
<organism evidence="6 7">
    <name type="scientific">Cephalotrichum gorgonifer</name>
    <dbReference type="NCBI Taxonomy" id="2041049"/>
    <lineage>
        <taxon>Eukaryota</taxon>
        <taxon>Fungi</taxon>
        <taxon>Dikarya</taxon>
        <taxon>Ascomycota</taxon>
        <taxon>Pezizomycotina</taxon>
        <taxon>Sordariomycetes</taxon>
        <taxon>Hypocreomycetidae</taxon>
        <taxon>Microascales</taxon>
        <taxon>Microascaceae</taxon>
        <taxon>Cephalotrichum</taxon>
    </lineage>
</organism>
<dbReference type="CDD" id="cd00024">
    <property type="entry name" value="CD_CSD"/>
    <property type="match status" value="1"/>
</dbReference>
<dbReference type="AlphaFoldDB" id="A0AAE8N1Z9"/>
<proteinExistence type="predicted"/>
<dbReference type="PROSITE" id="PS50013">
    <property type="entry name" value="CHROMO_2"/>
    <property type="match status" value="1"/>
</dbReference>
<evidence type="ECO:0000259" key="5">
    <source>
        <dbReference type="PROSITE" id="PS50013"/>
    </source>
</evidence>
<dbReference type="Pfam" id="PF01393">
    <property type="entry name" value="Chromo_shadow"/>
    <property type="match status" value="1"/>
</dbReference>
<dbReference type="SMART" id="SM00298">
    <property type="entry name" value="CHROMO"/>
    <property type="match status" value="1"/>
</dbReference>
<evidence type="ECO:0000256" key="3">
    <source>
        <dbReference type="ARBA" id="ARBA00023242"/>
    </source>
</evidence>
<name>A0AAE8N1Z9_9PEZI</name>
<dbReference type="CDD" id="cd18657">
    <property type="entry name" value="CSD_Swi6"/>
    <property type="match status" value="1"/>
</dbReference>
<dbReference type="GO" id="GO:0005634">
    <property type="term" value="C:nucleus"/>
    <property type="evidence" value="ECO:0007669"/>
    <property type="project" value="UniProtKB-SubCell"/>
</dbReference>
<evidence type="ECO:0000256" key="4">
    <source>
        <dbReference type="SAM" id="MobiDB-lite"/>
    </source>
</evidence>
<dbReference type="PANTHER" id="PTHR22812">
    <property type="entry name" value="CHROMOBOX PROTEIN"/>
    <property type="match status" value="1"/>
</dbReference>
<feature type="region of interest" description="Disordered" evidence="4">
    <location>
        <begin position="1"/>
        <end position="99"/>
    </location>
</feature>
<dbReference type="InterPro" id="IPR000953">
    <property type="entry name" value="Chromo/chromo_shadow_dom"/>
</dbReference>
<sequence length="300" mass="33647">MGSAPRKSASRRKSSPVPKDKLAPKGKKVLKRKVALSDDELSDNPVAMPLHGRKWTAFAEREEEDHFDDDAEKPMPTAENGDADDVDEEEEEEEEDLEADDIFVVEKILAHMVDKDGGLMFKVKWEGYSKKSDQTWEPEDSLREGAESILESYLAEQGGRDQIIEDTQEAVTTKKRGRKSAADGEPKKRAKRNGHPADTVAPATGGKAGAWQPPAGSWEDHIESIDACEDESTGKLVVFLNWKNGKKTKHNTEVVYRRCPQKMLRFYENHVRIVKNETAEGLDIEDMEDAVRDTEAKARA</sequence>
<keyword evidence="3" id="KW-0539">Nucleus</keyword>
<dbReference type="Proteomes" id="UP001187682">
    <property type="component" value="Unassembled WGS sequence"/>
</dbReference>
<accession>A0AAE8N1Z9</accession>
<evidence type="ECO:0000313" key="7">
    <source>
        <dbReference type="Proteomes" id="UP001187682"/>
    </source>
</evidence>
<evidence type="ECO:0000256" key="2">
    <source>
        <dbReference type="ARBA" id="ARBA00011353"/>
    </source>
</evidence>
<dbReference type="SMART" id="SM00300">
    <property type="entry name" value="ChSh"/>
    <property type="match status" value="1"/>
</dbReference>
<dbReference type="InterPro" id="IPR051219">
    <property type="entry name" value="Heterochromatin_chromo-domain"/>
</dbReference>
<dbReference type="InterPro" id="IPR008251">
    <property type="entry name" value="Chromo_shadow_dom"/>
</dbReference>
<dbReference type="InterPro" id="IPR023779">
    <property type="entry name" value="Chromodomain_CS"/>
</dbReference>
<protein>
    <submittedName>
        <fullName evidence="6">Related to chromatin-associated swi6 protein</fullName>
    </submittedName>
</protein>
<dbReference type="GO" id="GO:0006338">
    <property type="term" value="P:chromatin remodeling"/>
    <property type="evidence" value="ECO:0007669"/>
    <property type="project" value="UniProtKB-ARBA"/>
</dbReference>
<feature type="domain" description="Chromo" evidence="5">
    <location>
        <begin position="103"/>
        <end position="165"/>
    </location>
</feature>